<dbReference type="InterPro" id="IPR008007">
    <property type="entry name" value="Peptidase_M42"/>
</dbReference>
<dbReference type="OrthoDB" id="9772053at2"/>
<feature type="active site" description="Proton acceptor" evidence="7">
    <location>
        <position position="194"/>
    </location>
</feature>
<feature type="binding site" evidence="8">
    <location>
        <position position="62"/>
    </location>
    <ligand>
        <name>Zn(2+)</name>
        <dbReference type="ChEBI" id="CHEBI:29105"/>
        <label>1</label>
    </ligand>
</feature>
<dbReference type="SUPFAM" id="SSF53187">
    <property type="entry name" value="Zn-dependent exopeptidases"/>
    <property type="match status" value="1"/>
</dbReference>
<dbReference type="AlphaFoldDB" id="A0A267MKT8"/>
<feature type="binding site" evidence="8">
    <location>
        <position position="195"/>
    </location>
    <ligand>
        <name>Zn(2+)</name>
        <dbReference type="ChEBI" id="CHEBI:29105"/>
        <label>2</label>
    </ligand>
</feature>
<reference evidence="9 10" key="1">
    <citation type="submission" date="2017-06" db="EMBL/GenBank/DDBJ databases">
        <title>Draft genome sequence of anaerobic fermentative bacterium Anaeromicrobium sediminis DY2726D isolated from West Pacific Ocean sediments.</title>
        <authorList>
            <person name="Zeng X."/>
        </authorList>
    </citation>
    <scope>NUCLEOTIDE SEQUENCE [LARGE SCALE GENOMIC DNA]</scope>
    <source>
        <strain evidence="9 10">DY2726D</strain>
    </source>
</reference>
<evidence type="ECO:0000256" key="3">
    <source>
        <dbReference type="ARBA" id="ARBA00022670"/>
    </source>
</evidence>
<dbReference type="Gene3D" id="3.40.630.10">
    <property type="entry name" value="Zn peptidases"/>
    <property type="match status" value="1"/>
</dbReference>
<evidence type="ECO:0000256" key="6">
    <source>
        <dbReference type="PIRNR" id="PIRNR001123"/>
    </source>
</evidence>
<evidence type="ECO:0000256" key="2">
    <source>
        <dbReference type="ARBA" id="ARBA00022438"/>
    </source>
</evidence>
<evidence type="ECO:0000256" key="1">
    <source>
        <dbReference type="ARBA" id="ARBA00006272"/>
    </source>
</evidence>
<dbReference type="RefSeq" id="WP_095131484.1">
    <property type="nucleotide sequence ID" value="NZ_NIBG01000003.1"/>
</dbReference>
<keyword evidence="4 8" id="KW-0479">Metal-binding</keyword>
<keyword evidence="10" id="KW-1185">Reference proteome</keyword>
<keyword evidence="5" id="KW-0378">Hydrolase</keyword>
<feature type="binding site" evidence="8">
    <location>
        <position position="217"/>
    </location>
    <ligand>
        <name>Zn(2+)</name>
        <dbReference type="ChEBI" id="CHEBI:29105"/>
        <label>1</label>
    </ligand>
</feature>
<dbReference type="Proteomes" id="UP000216024">
    <property type="component" value="Unassembled WGS sequence"/>
</dbReference>
<dbReference type="CDD" id="cd05656">
    <property type="entry name" value="M42_Frv"/>
    <property type="match status" value="1"/>
</dbReference>
<dbReference type="PANTHER" id="PTHR32481">
    <property type="entry name" value="AMINOPEPTIDASE"/>
    <property type="match status" value="1"/>
</dbReference>
<evidence type="ECO:0000256" key="8">
    <source>
        <dbReference type="PIRSR" id="PIRSR001123-2"/>
    </source>
</evidence>
<sequence>MFNIDLIKKLSYAYGPAGNEEAIREVILNEVKDHVDEVSVDTMGNLIAVKKGSGKKVMIAAHMDEIGIIITGIDDKGFLRFSNIGGVSPFVSLGQKVRFSNGTIGTLHMEHMEDMKHLKLEKMYIDIGAKDKEEALTKVNLGDVACFHSDLVDLGHSVMTKALDDRIGCYIAIETIKRLSASPNELYFVFTVQEELGLRGAKTAAFAIEPDLAIALDITSCGDMPKCKHLAVNLHDGPAIKIKDNSILCHPVMKNLLINTAKENNIPYQLEVLTFGGTDVGAIHLSRAGVISGALSIACRYAHTPNEVVSKDDVNNAVELLTKVLSKEI</sequence>
<organism evidence="9 10">
    <name type="scientific">Anaeromicrobium sediminis</name>
    <dbReference type="NCBI Taxonomy" id="1478221"/>
    <lineage>
        <taxon>Bacteria</taxon>
        <taxon>Bacillati</taxon>
        <taxon>Bacillota</taxon>
        <taxon>Clostridia</taxon>
        <taxon>Peptostreptococcales</taxon>
        <taxon>Thermotaleaceae</taxon>
        <taxon>Anaeromicrobium</taxon>
    </lineage>
</organism>
<feature type="binding site" evidence="8">
    <location>
        <position position="164"/>
    </location>
    <ligand>
        <name>Zn(2+)</name>
        <dbReference type="ChEBI" id="CHEBI:29105"/>
        <label>1</label>
    </ligand>
</feature>
<keyword evidence="3" id="KW-0645">Protease</keyword>
<dbReference type="SUPFAM" id="SSF101821">
    <property type="entry name" value="Aminopeptidase/glucanase lid domain"/>
    <property type="match status" value="1"/>
</dbReference>
<evidence type="ECO:0000256" key="4">
    <source>
        <dbReference type="ARBA" id="ARBA00022723"/>
    </source>
</evidence>
<dbReference type="GO" id="GO:0046872">
    <property type="term" value="F:metal ion binding"/>
    <property type="evidence" value="ECO:0007669"/>
    <property type="project" value="UniProtKB-UniRule"/>
</dbReference>
<feature type="binding site" evidence="8">
    <location>
        <position position="164"/>
    </location>
    <ligand>
        <name>Zn(2+)</name>
        <dbReference type="ChEBI" id="CHEBI:29105"/>
        <label>2</label>
    </ligand>
</feature>
<dbReference type="Pfam" id="PF05343">
    <property type="entry name" value="Peptidase_M42"/>
    <property type="match status" value="1"/>
</dbReference>
<dbReference type="GO" id="GO:0006508">
    <property type="term" value="P:proteolysis"/>
    <property type="evidence" value="ECO:0007669"/>
    <property type="project" value="UniProtKB-KW"/>
</dbReference>
<accession>A0A267MKT8</accession>
<dbReference type="GO" id="GO:0004177">
    <property type="term" value="F:aminopeptidase activity"/>
    <property type="evidence" value="ECO:0007669"/>
    <property type="project" value="UniProtKB-UniRule"/>
</dbReference>
<evidence type="ECO:0000256" key="7">
    <source>
        <dbReference type="PIRSR" id="PIRSR001123-1"/>
    </source>
</evidence>
<proteinExistence type="inferred from homology"/>
<dbReference type="InterPro" id="IPR023367">
    <property type="entry name" value="Peptidase_M42_dom2"/>
</dbReference>
<evidence type="ECO:0000256" key="5">
    <source>
        <dbReference type="ARBA" id="ARBA00022801"/>
    </source>
</evidence>
<name>A0A267MKT8_9FIRM</name>
<protein>
    <submittedName>
        <fullName evidence="9">Aminopeptidase</fullName>
    </submittedName>
</protein>
<dbReference type="EMBL" id="NIBG01000003">
    <property type="protein sequence ID" value="PAB60199.1"/>
    <property type="molecule type" value="Genomic_DNA"/>
</dbReference>
<dbReference type="PIRSF" id="PIRSF001123">
    <property type="entry name" value="PepA_GA"/>
    <property type="match status" value="1"/>
</dbReference>
<dbReference type="InterPro" id="IPR051464">
    <property type="entry name" value="Peptidase_M42_aminopept"/>
</dbReference>
<evidence type="ECO:0000313" key="9">
    <source>
        <dbReference type="EMBL" id="PAB60199.1"/>
    </source>
</evidence>
<comment type="similarity">
    <text evidence="1 6">Belongs to the peptidase M42 family.</text>
</comment>
<feature type="binding site" evidence="8">
    <location>
        <position position="303"/>
    </location>
    <ligand>
        <name>Zn(2+)</name>
        <dbReference type="ChEBI" id="CHEBI:29105"/>
        <label>2</label>
    </ligand>
</feature>
<comment type="caution">
    <text evidence="9">The sequence shown here is derived from an EMBL/GenBank/DDBJ whole genome shotgun (WGS) entry which is preliminary data.</text>
</comment>
<dbReference type="PANTHER" id="PTHR32481:SF9">
    <property type="entry name" value="ENDOGLUCANASE"/>
    <property type="match status" value="1"/>
</dbReference>
<evidence type="ECO:0000313" key="10">
    <source>
        <dbReference type="Proteomes" id="UP000216024"/>
    </source>
</evidence>
<comment type="cofactor">
    <cofactor evidence="8">
        <name>a divalent metal cation</name>
        <dbReference type="ChEBI" id="CHEBI:60240"/>
    </cofactor>
    <text evidence="8">Binds 2 divalent metal cations per subunit.</text>
</comment>
<gene>
    <name evidence="9" type="ORF">CCE28_04680</name>
</gene>
<dbReference type="Gene3D" id="2.40.30.40">
    <property type="entry name" value="Peptidase M42, domain 2"/>
    <property type="match status" value="1"/>
</dbReference>
<keyword evidence="2 9" id="KW-0031">Aminopeptidase</keyword>